<proteinExistence type="predicted"/>
<dbReference type="Proteomes" id="UP000018888">
    <property type="component" value="Unassembled WGS sequence"/>
</dbReference>
<organism evidence="1 2">
    <name type="scientific">Rhizophagus irregularis (strain DAOM 181602 / DAOM 197198 / MUCL 43194)</name>
    <name type="common">Arbuscular mycorrhizal fungus</name>
    <name type="synonym">Glomus intraradices</name>
    <dbReference type="NCBI Taxonomy" id="747089"/>
    <lineage>
        <taxon>Eukaryota</taxon>
        <taxon>Fungi</taxon>
        <taxon>Fungi incertae sedis</taxon>
        <taxon>Mucoromycota</taxon>
        <taxon>Glomeromycotina</taxon>
        <taxon>Glomeromycetes</taxon>
        <taxon>Glomerales</taxon>
        <taxon>Glomeraceae</taxon>
        <taxon>Rhizophagus</taxon>
    </lineage>
</organism>
<gene>
    <name evidence="1" type="ORF">GLOIN_2v1766610</name>
</gene>
<dbReference type="EMBL" id="AUPC02000032">
    <property type="protein sequence ID" value="POG78428.1"/>
    <property type="molecule type" value="Genomic_DNA"/>
</dbReference>
<accession>A0A2P4QLF5</accession>
<reference evidence="1 2" key="2">
    <citation type="journal article" date="2018" name="New Phytol.">
        <title>High intraspecific genome diversity in the model arbuscular mycorrhizal symbiont Rhizophagus irregularis.</title>
        <authorList>
            <person name="Chen E.C.H."/>
            <person name="Morin E."/>
            <person name="Beaudet D."/>
            <person name="Noel J."/>
            <person name="Yildirir G."/>
            <person name="Ndikumana S."/>
            <person name="Charron P."/>
            <person name="St-Onge C."/>
            <person name="Giorgi J."/>
            <person name="Kruger M."/>
            <person name="Marton T."/>
            <person name="Ropars J."/>
            <person name="Grigoriev I.V."/>
            <person name="Hainaut M."/>
            <person name="Henrissat B."/>
            <person name="Roux C."/>
            <person name="Martin F."/>
            <person name="Corradi N."/>
        </authorList>
    </citation>
    <scope>NUCLEOTIDE SEQUENCE [LARGE SCALE GENOMIC DNA]</scope>
    <source>
        <strain evidence="1 2">DAOM 197198</strain>
    </source>
</reference>
<evidence type="ECO:0000313" key="2">
    <source>
        <dbReference type="Proteomes" id="UP000018888"/>
    </source>
</evidence>
<protein>
    <submittedName>
        <fullName evidence="1">Uncharacterized protein</fullName>
    </submittedName>
</protein>
<comment type="caution">
    <text evidence="1">The sequence shown here is derived from an EMBL/GenBank/DDBJ whole genome shotgun (WGS) entry which is preliminary data.</text>
</comment>
<sequence>MDSKYDLNNDRAPVLVFVAENNSGSGTPLAFGFKRIRECNSSNWNSLVMIDKHRPSKIAIDNNLRGAILCWYSLALAFKIIGRNRTEYDAKELEKLNRTIEVNYSGVQTVVNFVECLYGVKLKRENITENTGKLQFEAGLAILFDMKSIEEVKSSFDGKFIKLDKEAK</sequence>
<name>A0A2P4QLF5_RHIID</name>
<dbReference type="AlphaFoldDB" id="A0A2P4QLF5"/>
<evidence type="ECO:0000313" key="1">
    <source>
        <dbReference type="EMBL" id="POG78428.1"/>
    </source>
</evidence>
<reference evidence="1 2" key="1">
    <citation type="journal article" date="2013" name="Proc. Natl. Acad. Sci. U.S.A.">
        <title>Genome of an arbuscular mycorrhizal fungus provides insight into the oldest plant symbiosis.</title>
        <authorList>
            <person name="Tisserant E."/>
            <person name="Malbreil M."/>
            <person name="Kuo A."/>
            <person name="Kohler A."/>
            <person name="Symeonidi A."/>
            <person name="Balestrini R."/>
            <person name="Charron P."/>
            <person name="Duensing N."/>
            <person name="Frei Dit Frey N."/>
            <person name="Gianinazzi-Pearson V."/>
            <person name="Gilbert L.B."/>
            <person name="Handa Y."/>
            <person name="Herr J.R."/>
            <person name="Hijri M."/>
            <person name="Koul R."/>
            <person name="Kawaguchi M."/>
            <person name="Krajinski F."/>
            <person name="Lammers P.J."/>
            <person name="Masclaux F.G."/>
            <person name="Murat C."/>
            <person name="Morin E."/>
            <person name="Ndikumana S."/>
            <person name="Pagni M."/>
            <person name="Petitpierre D."/>
            <person name="Requena N."/>
            <person name="Rosikiewicz P."/>
            <person name="Riley R."/>
            <person name="Saito K."/>
            <person name="San Clemente H."/>
            <person name="Shapiro H."/>
            <person name="van Tuinen D."/>
            <person name="Becard G."/>
            <person name="Bonfante P."/>
            <person name="Paszkowski U."/>
            <person name="Shachar-Hill Y.Y."/>
            <person name="Tuskan G.A."/>
            <person name="Young P.W."/>
            <person name="Sanders I.R."/>
            <person name="Henrissat B."/>
            <person name="Rensing S.A."/>
            <person name="Grigoriev I.V."/>
            <person name="Corradi N."/>
            <person name="Roux C."/>
            <person name="Martin F."/>
        </authorList>
    </citation>
    <scope>NUCLEOTIDE SEQUENCE [LARGE SCALE GENOMIC DNA]</scope>
    <source>
        <strain evidence="1 2">DAOM 197198</strain>
    </source>
</reference>
<keyword evidence="2" id="KW-1185">Reference proteome</keyword>